<dbReference type="HAMAP" id="MF_00213">
    <property type="entry name" value="HypA_HybF"/>
    <property type="match status" value="1"/>
</dbReference>
<dbReference type="InterPro" id="IPR020538">
    <property type="entry name" value="Hydgase_Ni_incorp_HypA/HybF_CS"/>
</dbReference>
<comment type="similarity">
    <text evidence="1 5">Belongs to the HypA/HybF family.</text>
</comment>
<dbReference type="PIRSF" id="PIRSF004761">
    <property type="entry name" value="Hydrgn_mat_HypA"/>
    <property type="match status" value="1"/>
</dbReference>
<keyword evidence="4 5" id="KW-0862">Zinc</keyword>
<comment type="function">
    <text evidence="5">Involved in the maturation of [NiFe] hydrogenases. Required for nickel insertion into the metal center of the hydrogenase.</text>
</comment>
<proteinExistence type="inferred from homology"/>
<keyword evidence="2 5" id="KW-0533">Nickel</keyword>
<feature type="binding site" evidence="5">
    <location>
        <position position="70"/>
    </location>
    <ligand>
        <name>Zn(2+)</name>
        <dbReference type="ChEBI" id="CHEBI:29105"/>
    </ligand>
</feature>
<keyword evidence="7" id="KW-1185">Reference proteome</keyword>
<dbReference type="RefSeq" id="WP_238241048.1">
    <property type="nucleotide sequence ID" value="NZ_BPQQ01000086.1"/>
</dbReference>
<reference evidence="6" key="2">
    <citation type="submission" date="2021-08" db="EMBL/GenBank/DDBJ databases">
        <authorList>
            <person name="Tani A."/>
            <person name="Ola A."/>
            <person name="Ogura Y."/>
            <person name="Katsura K."/>
            <person name="Hayashi T."/>
        </authorList>
    </citation>
    <scope>NUCLEOTIDE SEQUENCE</scope>
    <source>
        <strain evidence="6">DSM 17168</strain>
    </source>
</reference>
<feature type="binding site" evidence="5">
    <location>
        <position position="86"/>
    </location>
    <ligand>
        <name>Zn(2+)</name>
        <dbReference type="ChEBI" id="CHEBI:29105"/>
    </ligand>
</feature>
<dbReference type="PROSITE" id="PS01249">
    <property type="entry name" value="HYPA"/>
    <property type="match status" value="1"/>
</dbReference>
<dbReference type="Proteomes" id="UP001055153">
    <property type="component" value="Unassembled WGS sequence"/>
</dbReference>
<feature type="binding site" evidence="5">
    <location>
        <position position="2"/>
    </location>
    <ligand>
        <name>Ni(2+)</name>
        <dbReference type="ChEBI" id="CHEBI:49786"/>
    </ligand>
</feature>
<evidence type="ECO:0000313" key="7">
    <source>
        <dbReference type="Proteomes" id="UP001055153"/>
    </source>
</evidence>
<feature type="binding site" evidence="5">
    <location>
        <position position="73"/>
    </location>
    <ligand>
        <name>Zn(2+)</name>
        <dbReference type="ChEBI" id="CHEBI:29105"/>
    </ligand>
</feature>
<dbReference type="Gene3D" id="3.30.2320.80">
    <property type="match status" value="1"/>
</dbReference>
<organism evidence="6 7">
    <name type="scientific">Methylobacterium isbiliense</name>
    <dbReference type="NCBI Taxonomy" id="315478"/>
    <lineage>
        <taxon>Bacteria</taxon>
        <taxon>Pseudomonadati</taxon>
        <taxon>Pseudomonadota</taxon>
        <taxon>Alphaproteobacteria</taxon>
        <taxon>Hyphomicrobiales</taxon>
        <taxon>Methylobacteriaceae</taxon>
        <taxon>Methylobacterium</taxon>
    </lineage>
</organism>
<dbReference type="InterPro" id="IPR000688">
    <property type="entry name" value="HypA/HybF"/>
</dbReference>
<sequence length="122" mass="13272">MHELGITSNIVAIVAEHAQGRVVRRVTLDIGKLSGVDAQAIRFCFEVVAKGTLVDGARLELREIDGRGRCRGCQAEFPTPTLYASCACGSRDIERLAGEELMVREIELEADLIPDFSLSARA</sequence>
<evidence type="ECO:0000256" key="3">
    <source>
        <dbReference type="ARBA" id="ARBA00022723"/>
    </source>
</evidence>
<evidence type="ECO:0000256" key="2">
    <source>
        <dbReference type="ARBA" id="ARBA00022596"/>
    </source>
</evidence>
<dbReference type="PANTHER" id="PTHR34535:SF3">
    <property type="entry name" value="HYDROGENASE MATURATION FACTOR HYPA"/>
    <property type="match status" value="1"/>
</dbReference>
<evidence type="ECO:0000256" key="4">
    <source>
        <dbReference type="ARBA" id="ARBA00022833"/>
    </source>
</evidence>
<comment type="caution">
    <text evidence="6">The sequence shown here is derived from an EMBL/GenBank/DDBJ whole genome shotgun (WGS) entry which is preliminary data.</text>
</comment>
<dbReference type="EMBL" id="BPQQ01000086">
    <property type="protein sequence ID" value="GJE03672.1"/>
    <property type="molecule type" value="Genomic_DNA"/>
</dbReference>
<dbReference type="Pfam" id="PF01155">
    <property type="entry name" value="HypA"/>
    <property type="match status" value="1"/>
</dbReference>
<reference evidence="6" key="1">
    <citation type="journal article" date="2021" name="Front. Microbiol.">
        <title>Comprehensive Comparative Genomics and Phenotyping of Methylobacterium Species.</title>
        <authorList>
            <person name="Alessa O."/>
            <person name="Ogura Y."/>
            <person name="Fujitani Y."/>
            <person name="Takami H."/>
            <person name="Hayashi T."/>
            <person name="Sahin N."/>
            <person name="Tani A."/>
        </authorList>
    </citation>
    <scope>NUCLEOTIDE SEQUENCE</scope>
    <source>
        <strain evidence="6">DSM 17168</strain>
    </source>
</reference>
<accession>A0ABQ4SKI2</accession>
<keyword evidence="3 5" id="KW-0479">Metal-binding</keyword>
<dbReference type="PANTHER" id="PTHR34535">
    <property type="entry name" value="HYDROGENASE MATURATION FACTOR HYPA"/>
    <property type="match status" value="1"/>
</dbReference>
<evidence type="ECO:0000256" key="1">
    <source>
        <dbReference type="ARBA" id="ARBA00010748"/>
    </source>
</evidence>
<protein>
    <recommendedName>
        <fullName evidence="5">Hydrogenase maturation factor HypA</fullName>
    </recommendedName>
</protein>
<evidence type="ECO:0000313" key="6">
    <source>
        <dbReference type="EMBL" id="GJE03672.1"/>
    </source>
</evidence>
<feature type="binding site" evidence="5">
    <location>
        <position position="88"/>
    </location>
    <ligand>
        <name>Zn(2+)</name>
        <dbReference type="ChEBI" id="CHEBI:29105"/>
    </ligand>
</feature>
<name>A0ABQ4SKI2_9HYPH</name>
<gene>
    <name evidence="6" type="primary">hybF</name>
    <name evidence="5" type="synonym">hypA</name>
    <name evidence="6" type="ORF">GMJLKIPL_5629</name>
</gene>
<evidence type="ECO:0000256" key="5">
    <source>
        <dbReference type="HAMAP-Rule" id="MF_00213"/>
    </source>
</evidence>